<feature type="domain" description="Outer membrane protein beta-barrel" evidence="1">
    <location>
        <begin position="17"/>
        <end position="167"/>
    </location>
</feature>
<gene>
    <name evidence="2" type="ORF">ACFQ0S_12150</name>
</gene>
<keyword evidence="3" id="KW-1185">Reference proteome</keyword>
<name>A0ABW3J550_9FLAO</name>
<dbReference type="EMBL" id="JBHTIZ010000044">
    <property type="protein sequence ID" value="MFD0985226.1"/>
    <property type="molecule type" value="Genomic_DNA"/>
</dbReference>
<dbReference type="Proteomes" id="UP001597051">
    <property type="component" value="Unassembled WGS sequence"/>
</dbReference>
<dbReference type="InterPro" id="IPR025665">
    <property type="entry name" value="Beta-barrel_OMP_2"/>
</dbReference>
<dbReference type="Pfam" id="PF13568">
    <property type="entry name" value="OMP_b-brl_2"/>
    <property type="match status" value="1"/>
</dbReference>
<sequence>MRNILTFVIVLITSLSFSQNKFGVFTGANYSYFTDGFAGQVLGKDSIGLQIGALYEISLNDKISFRPKIIFSQQGDRTKTEYKYGSIDLSNIDYKLNYLNFPMDFKFWNKIYFIAGPQIGFLITEKYEEVFIGKVESNIELGLNLGTGFKINKVFFEFGIYQGVSTVLNYKYQSTAKIVDVRNGLTKFTVGYNFIPITFVK</sequence>
<accession>A0ABW3J550</accession>
<reference evidence="3" key="1">
    <citation type="journal article" date="2019" name="Int. J. Syst. Evol. Microbiol.">
        <title>The Global Catalogue of Microorganisms (GCM) 10K type strain sequencing project: providing services to taxonomists for standard genome sequencing and annotation.</title>
        <authorList>
            <consortium name="The Broad Institute Genomics Platform"/>
            <consortium name="The Broad Institute Genome Sequencing Center for Infectious Disease"/>
            <person name="Wu L."/>
            <person name="Ma J."/>
        </authorList>
    </citation>
    <scope>NUCLEOTIDE SEQUENCE [LARGE SCALE GENOMIC DNA]</scope>
    <source>
        <strain evidence="3">CECT 7649</strain>
    </source>
</reference>
<evidence type="ECO:0000259" key="1">
    <source>
        <dbReference type="Pfam" id="PF13568"/>
    </source>
</evidence>
<proteinExistence type="predicted"/>
<protein>
    <submittedName>
        <fullName evidence="2">Porin family protein</fullName>
    </submittedName>
</protein>
<organism evidence="2 3">
    <name type="scientific">Flavobacterium myungsuense</name>
    <dbReference type="NCBI Taxonomy" id="651823"/>
    <lineage>
        <taxon>Bacteria</taxon>
        <taxon>Pseudomonadati</taxon>
        <taxon>Bacteroidota</taxon>
        <taxon>Flavobacteriia</taxon>
        <taxon>Flavobacteriales</taxon>
        <taxon>Flavobacteriaceae</taxon>
        <taxon>Flavobacterium</taxon>
    </lineage>
</organism>
<dbReference type="RefSeq" id="WP_379758854.1">
    <property type="nucleotide sequence ID" value="NZ_JBHSYB010000065.1"/>
</dbReference>
<comment type="caution">
    <text evidence="2">The sequence shown here is derived from an EMBL/GenBank/DDBJ whole genome shotgun (WGS) entry which is preliminary data.</text>
</comment>
<evidence type="ECO:0000313" key="2">
    <source>
        <dbReference type="EMBL" id="MFD0985226.1"/>
    </source>
</evidence>
<evidence type="ECO:0000313" key="3">
    <source>
        <dbReference type="Proteomes" id="UP001597051"/>
    </source>
</evidence>